<dbReference type="Pfam" id="PF00582">
    <property type="entry name" value="Usp"/>
    <property type="match status" value="1"/>
</dbReference>
<reference evidence="2" key="2">
    <citation type="submission" date="2018-03" db="EMBL/GenBank/DDBJ databases">
        <title>The Triticum urartu genome reveals the dynamic nature of wheat genome evolution.</title>
        <authorList>
            <person name="Ling H."/>
            <person name="Ma B."/>
            <person name="Shi X."/>
            <person name="Liu H."/>
            <person name="Dong L."/>
            <person name="Sun H."/>
            <person name="Cao Y."/>
            <person name="Gao Q."/>
            <person name="Zheng S."/>
            <person name="Li Y."/>
            <person name="Yu Y."/>
            <person name="Du H."/>
            <person name="Qi M."/>
            <person name="Li Y."/>
            <person name="Yu H."/>
            <person name="Cui Y."/>
            <person name="Wang N."/>
            <person name="Chen C."/>
            <person name="Wu H."/>
            <person name="Zhao Y."/>
            <person name="Zhang J."/>
            <person name="Li Y."/>
            <person name="Zhou W."/>
            <person name="Zhang B."/>
            <person name="Hu W."/>
            <person name="Eijk M."/>
            <person name="Tang J."/>
            <person name="Witsenboer H."/>
            <person name="Zhao S."/>
            <person name="Li Z."/>
            <person name="Zhang A."/>
            <person name="Wang D."/>
            <person name="Liang C."/>
        </authorList>
    </citation>
    <scope>NUCLEOTIDE SEQUENCE [LARGE SCALE GENOMIC DNA]</scope>
    <source>
        <strain evidence="2">cv. G1812</strain>
    </source>
</reference>
<dbReference type="Gramene" id="TuG1812G0200001151.01.T03">
    <property type="protein sequence ID" value="TuG1812G0200001151.01.T03"/>
    <property type="gene ID" value="TuG1812G0200001151.01"/>
</dbReference>
<sequence>MMAETKAVASAAAPAEEGRSKTVVLVAVDDSDHSYRALEWAVRHVAATAGVPGARAVELVVVHAKPSPSPVVTMGGPGVSGDVVRLVEADLRKKADGVVDRARRLCVANSVTSATNNNSARRSSHCPMDRHTDDHTLDICNLLLLVRNRRCRAWWRWSTGSRGTSCATPSRSTTPICSSSAVTATAPSRGHCSGA</sequence>
<dbReference type="PANTHER" id="PTHR46553">
    <property type="entry name" value="ADENINE NUCLEOTIDE ALPHA HYDROLASES-LIKE SUPERFAMILY PROTEIN"/>
    <property type="match status" value="1"/>
</dbReference>
<protein>
    <recommendedName>
        <fullName evidence="1">UspA domain-containing protein</fullName>
    </recommendedName>
</protein>
<dbReference type="EnsemblPlants" id="TuG1812G0200001151.01.T03">
    <property type="protein sequence ID" value="TuG1812G0200001151.01.T03"/>
    <property type="gene ID" value="TuG1812G0200001151.01"/>
</dbReference>
<dbReference type="InterPro" id="IPR014729">
    <property type="entry name" value="Rossmann-like_a/b/a_fold"/>
</dbReference>
<accession>A0A8R7PAJ3</accession>
<reference evidence="2" key="3">
    <citation type="submission" date="2022-06" db="UniProtKB">
        <authorList>
            <consortium name="EnsemblPlants"/>
        </authorList>
    </citation>
    <scope>IDENTIFICATION</scope>
</reference>
<proteinExistence type="predicted"/>
<dbReference type="SUPFAM" id="SSF52402">
    <property type="entry name" value="Adenine nucleotide alpha hydrolases-like"/>
    <property type="match status" value="1"/>
</dbReference>
<evidence type="ECO:0000313" key="2">
    <source>
        <dbReference type="EnsemblPlants" id="TuG1812G0200001151.01.T03"/>
    </source>
</evidence>
<dbReference type="Proteomes" id="UP000015106">
    <property type="component" value="Chromosome 2"/>
</dbReference>
<feature type="domain" description="UspA" evidence="1">
    <location>
        <begin position="24"/>
        <end position="86"/>
    </location>
</feature>
<keyword evidence="3" id="KW-1185">Reference proteome</keyword>
<dbReference type="PANTHER" id="PTHR46553:SF28">
    <property type="entry name" value="USPA DOMAIN-CONTAINING PROTEIN"/>
    <property type="match status" value="1"/>
</dbReference>
<dbReference type="InterPro" id="IPR006016">
    <property type="entry name" value="UspA"/>
</dbReference>
<dbReference type="AlphaFoldDB" id="A0A8R7PAJ3"/>
<reference evidence="3" key="1">
    <citation type="journal article" date="2013" name="Nature">
        <title>Draft genome of the wheat A-genome progenitor Triticum urartu.</title>
        <authorList>
            <person name="Ling H.Q."/>
            <person name="Zhao S."/>
            <person name="Liu D."/>
            <person name="Wang J."/>
            <person name="Sun H."/>
            <person name="Zhang C."/>
            <person name="Fan H."/>
            <person name="Li D."/>
            <person name="Dong L."/>
            <person name="Tao Y."/>
            <person name="Gao C."/>
            <person name="Wu H."/>
            <person name="Li Y."/>
            <person name="Cui Y."/>
            <person name="Guo X."/>
            <person name="Zheng S."/>
            <person name="Wang B."/>
            <person name="Yu K."/>
            <person name="Liang Q."/>
            <person name="Yang W."/>
            <person name="Lou X."/>
            <person name="Chen J."/>
            <person name="Feng M."/>
            <person name="Jian J."/>
            <person name="Zhang X."/>
            <person name="Luo G."/>
            <person name="Jiang Y."/>
            <person name="Liu J."/>
            <person name="Wang Z."/>
            <person name="Sha Y."/>
            <person name="Zhang B."/>
            <person name="Wu H."/>
            <person name="Tang D."/>
            <person name="Shen Q."/>
            <person name="Xue P."/>
            <person name="Zou S."/>
            <person name="Wang X."/>
            <person name="Liu X."/>
            <person name="Wang F."/>
            <person name="Yang Y."/>
            <person name="An X."/>
            <person name="Dong Z."/>
            <person name="Zhang K."/>
            <person name="Zhang X."/>
            <person name="Luo M.C."/>
            <person name="Dvorak J."/>
            <person name="Tong Y."/>
            <person name="Wang J."/>
            <person name="Yang H."/>
            <person name="Li Z."/>
            <person name="Wang D."/>
            <person name="Zhang A."/>
            <person name="Wang J."/>
        </authorList>
    </citation>
    <scope>NUCLEOTIDE SEQUENCE</scope>
    <source>
        <strain evidence="3">cv. G1812</strain>
    </source>
</reference>
<organism evidence="2 3">
    <name type="scientific">Triticum urartu</name>
    <name type="common">Red wild einkorn</name>
    <name type="synonym">Crithodium urartu</name>
    <dbReference type="NCBI Taxonomy" id="4572"/>
    <lineage>
        <taxon>Eukaryota</taxon>
        <taxon>Viridiplantae</taxon>
        <taxon>Streptophyta</taxon>
        <taxon>Embryophyta</taxon>
        <taxon>Tracheophyta</taxon>
        <taxon>Spermatophyta</taxon>
        <taxon>Magnoliopsida</taxon>
        <taxon>Liliopsida</taxon>
        <taxon>Poales</taxon>
        <taxon>Poaceae</taxon>
        <taxon>BOP clade</taxon>
        <taxon>Pooideae</taxon>
        <taxon>Triticodae</taxon>
        <taxon>Triticeae</taxon>
        <taxon>Triticinae</taxon>
        <taxon>Triticum</taxon>
    </lineage>
</organism>
<evidence type="ECO:0000259" key="1">
    <source>
        <dbReference type="Pfam" id="PF00582"/>
    </source>
</evidence>
<name>A0A8R7PAJ3_TRIUA</name>
<dbReference type="Gene3D" id="3.40.50.620">
    <property type="entry name" value="HUPs"/>
    <property type="match status" value="1"/>
</dbReference>
<evidence type="ECO:0000313" key="3">
    <source>
        <dbReference type="Proteomes" id="UP000015106"/>
    </source>
</evidence>